<protein>
    <submittedName>
        <fullName evidence="1">Cell division FtsK/SpoIIIE</fullName>
    </submittedName>
</protein>
<proteinExistence type="predicted"/>
<keyword evidence="1" id="KW-0131">Cell cycle</keyword>
<dbReference type="EMBL" id="AOGT01000445">
    <property type="protein sequence ID" value="EMG49933.1"/>
    <property type="molecule type" value="Genomic_DNA"/>
</dbReference>
<organism evidence="1 2">
    <name type="scientific">Candida maltosa (strain Xu316)</name>
    <name type="common">Yeast</name>
    <dbReference type="NCBI Taxonomy" id="1245528"/>
    <lineage>
        <taxon>Eukaryota</taxon>
        <taxon>Fungi</taxon>
        <taxon>Dikarya</taxon>
        <taxon>Ascomycota</taxon>
        <taxon>Saccharomycotina</taxon>
        <taxon>Pichiomycetes</taxon>
        <taxon>Debaryomycetaceae</taxon>
        <taxon>Candida/Lodderomyces clade</taxon>
        <taxon>Candida</taxon>
    </lineage>
</organism>
<gene>
    <name evidence="1" type="ORF">G210_5103</name>
</gene>
<dbReference type="HOGENOM" id="CLU_2558081_0_0_1"/>
<dbReference type="GO" id="GO:0051301">
    <property type="term" value="P:cell division"/>
    <property type="evidence" value="ECO:0007669"/>
    <property type="project" value="UniProtKB-KW"/>
</dbReference>
<dbReference type="Proteomes" id="UP000011777">
    <property type="component" value="Unassembled WGS sequence"/>
</dbReference>
<keyword evidence="2" id="KW-1185">Reference proteome</keyword>
<accession>M3JCL9</accession>
<dbReference type="AlphaFoldDB" id="M3JCL9"/>
<comment type="caution">
    <text evidence="1">The sequence shown here is derived from an EMBL/GenBank/DDBJ whole genome shotgun (WGS) entry which is preliminary data.</text>
</comment>
<keyword evidence="1" id="KW-0132">Cell division</keyword>
<reference evidence="1 2" key="1">
    <citation type="submission" date="2013-02" db="EMBL/GenBank/DDBJ databases">
        <title>Genome sequence of Candida maltosa Xu316, a potential industrial strain for xylitol and ethanol production.</title>
        <authorList>
            <person name="Yu J."/>
            <person name="Wang Q."/>
            <person name="Geng X."/>
            <person name="Bao W."/>
            <person name="He P."/>
            <person name="Cai J."/>
        </authorList>
    </citation>
    <scope>NUCLEOTIDE SEQUENCE [LARGE SCALE GENOMIC DNA]</scope>
    <source>
        <strain evidence="2">Xu316</strain>
    </source>
</reference>
<evidence type="ECO:0000313" key="2">
    <source>
        <dbReference type="Proteomes" id="UP000011777"/>
    </source>
</evidence>
<evidence type="ECO:0000313" key="1">
    <source>
        <dbReference type="EMBL" id="EMG49933.1"/>
    </source>
</evidence>
<name>M3JCL9_CANMX</name>
<sequence>MYWKLKKWFRKNTDNSTKKQTENYVFPPAGYLTPPMDNISLLIVEPQPFDTLDPWRPQGDHLVPMETLPSYSKQNSFMNQVQ</sequence>